<evidence type="ECO:0000256" key="1">
    <source>
        <dbReference type="ARBA" id="ARBA00009437"/>
    </source>
</evidence>
<dbReference type="AlphaFoldDB" id="A0A1H0SXZ7"/>
<comment type="similarity">
    <text evidence="1">Belongs to the LysR transcriptional regulatory family.</text>
</comment>
<evidence type="ECO:0000256" key="4">
    <source>
        <dbReference type="ARBA" id="ARBA00023163"/>
    </source>
</evidence>
<sequence length="294" mass="33117">MQLDLYRVFYVTAIEQNFSKAARKLYITQPSVSHAIKQLEEGLGVQLFVRTSKGVTMTNEGETLFGYISPAFGLINNAERKISELKNFKSGQVTIGGSDSTCKHFLLPHIQTFQDLFPEIRIKLQHGSTPQILEKLSTGLIDIGVIHLPIDHDQIKITEFLTINSTFIVGEKYKDLAESILTLEDLLNYPIISFSETSSSRRFLKRLFQKQGLNVKPDIEVGSVELLIECAKIGMGIGFVTKELVSKELSEGELFEVRLNVKIEKRKIGLITKKEIPLSLAATKFFTHLVETRL</sequence>
<dbReference type="PRINTS" id="PR00039">
    <property type="entry name" value="HTHLYSR"/>
</dbReference>
<keyword evidence="7" id="KW-1185">Reference proteome</keyword>
<dbReference type="InterPro" id="IPR005119">
    <property type="entry name" value="LysR_subst-bd"/>
</dbReference>
<evidence type="ECO:0000313" key="7">
    <source>
        <dbReference type="Proteomes" id="UP000199159"/>
    </source>
</evidence>
<dbReference type="RefSeq" id="WP_238457209.1">
    <property type="nucleotide sequence ID" value="NZ_FNJU01000003.1"/>
</dbReference>
<gene>
    <name evidence="6" type="ORF">SAMN05216565_103181</name>
</gene>
<dbReference type="InterPro" id="IPR000847">
    <property type="entry name" value="LysR_HTH_N"/>
</dbReference>
<dbReference type="FunFam" id="1.10.10.10:FF:000001">
    <property type="entry name" value="LysR family transcriptional regulator"/>
    <property type="match status" value="1"/>
</dbReference>
<keyword evidence="2" id="KW-0805">Transcription regulation</keyword>
<dbReference type="CDD" id="cd05466">
    <property type="entry name" value="PBP2_LTTR_substrate"/>
    <property type="match status" value="1"/>
</dbReference>
<dbReference type="SUPFAM" id="SSF53850">
    <property type="entry name" value="Periplasmic binding protein-like II"/>
    <property type="match status" value="1"/>
</dbReference>
<dbReference type="Pfam" id="PF00126">
    <property type="entry name" value="HTH_1"/>
    <property type="match status" value="1"/>
</dbReference>
<accession>A0A1H0SXZ7</accession>
<feature type="domain" description="HTH lysR-type" evidence="5">
    <location>
        <begin position="1"/>
        <end position="58"/>
    </location>
</feature>
<dbReference type="InterPro" id="IPR036388">
    <property type="entry name" value="WH-like_DNA-bd_sf"/>
</dbReference>
<dbReference type="PROSITE" id="PS50931">
    <property type="entry name" value="HTH_LYSR"/>
    <property type="match status" value="1"/>
</dbReference>
<keyword evidence="4" id="KW-0804">Transcription</keyword>
<name>A0A1H0SXZ7_9BACI</name>
<dbReference type="GO" id="GO:0000976">
    <property type="term" value="F:transcription cis-regulatory region binding"/>
    <property type="evidence" value="ECO:0007669"/>
    <property type="project" value="TreeGrafter"/>
</dbReference>
<evidence type="ECO:0000256" key="3">
    <source>
        <dbReference type="ARBA" id="ARBA00023125"/>
    </source>
</evidence>
<evidence type="ECO:0000256" key="2">
    <source>
        <dbReference type="ARBA" id="ARBA00023015"/>
    </source>
</evidence>
<dbReference type="EMBL" id="FNJU01000003">
    <property type="protein sequence ID" value="SDP46673.1"/>
    <property type="molecule type" value="Genomic_DNA"/>
</dbReference>
<dbReference type="PANTHER" id="PTHR30126:SF64">
    <property type="entry name" value="HTH-TYPE TRANSCRIPTIONAL REGULATOR CITR"/>
    <property type="match status" value="1"/>
</dbReference>
<dbReference type="Gene3D" id="1.10.10.10">
    <property type="entry name" value="Winged helix-like DNA-binding domain superfamily/Winged helix DNA-binding domain"/>
    <property type="match status" value="1"/>
</dbReference>
<dbReference type="SUPFAM" id="SSF46785">
    <property type="entry name" value="Winged helix' DNA-binding domain"/>
    <property type="match status" value="1"/>
</dbReference>
<dbReference type="GO" id="GO:0003700">
    <property type="term" value="F:DNA-binding transcription factor activity"/>
    <property type="evidence" value="ECO:0007669"/>
    <property type="project" value="InterPro"/>
</dbReference>
<dbReference type="STRING" id="930152.SAMN05216565_103181"/>
<organism evidence="6 7">
    <name type="scientific">Litchfieldia salsa</name>
    <dbReference type="NCBI Taxonomy" id="930152"/>
    <lineage>
        <taxon>Bacteria</taxon>
        <taxon>Bacillati</taxon>
        <taxon>Bacillota</taxon>
        <taxon>Bacilli</taxon>
        <taxon>Bacillales</taxon>
        <taxon>Bacillaceae</taxon>
        <taxon>Litchfieldia</taxon>
    </lineage>
</organism>
<evidence type="ECO:0000259" key="5">
    <source>
        <dbReference type="PROSITE" id="PS50931"/>
    </source>
</evidence>
<dbReference type="PANTHER" id="PTHR30126">
    <property type="entry name" value="HTH-TYPE TRANSCRIPTIONAL REGULATOR"/>
    <property type="match status" value="1"/>
</dbReference>
<dbReference type="InterPro" id="IPR036390">
    <property type="entry name" value="WH_DNA-bd_sf"/>
</dbReference>
<dbReference type="Proteomes" id="UP000199159">
    <property type="component" value="Unassembled WGS sequence"/>
</dbReference>
<dbReference type="Pfam" id="PF03466">
    <property type="entry name" value="LysR_substrate"/>
    <property type="match status" value="1"/>
</dbReference>
<proteinExistence type="inferred from homology"/>
<reference evidence="7" key="1">
    <citation type="submission" date="2016-10" db="EMBL/GenBank/DDBJ databases">
        <authorList>
            <person name="Varghese N."/>
            <person name="Submissions S."/>
        </authorList>
    </citation>
    <scope>NUCLEOTIDE SEQUENCE [LARGE SCALE GENOMIC DNA]</scope>
    <source>
        <strain evidence="7">IBRC-M10078</strain>
    </source>
</reference>
<protein>
    <submittedName>
        <fullName evidence="6">DNA-binding transcriptional regulator, LysR family</fullName>
    </submittedName>
</protein>
<evidence type="ECO:0000313" key="6">
    <source>
        <dbReference type="EMBL" id="SDP46673.1"/>
    </source>
</evidence>
<dbReference type="Gene3D" id="3.40.190.290">
    <property type="match status" value="1"/>
</dbReference>
<keyword evidence="3 6" id="KW-0238">DNA-binding</keyword>